<keyword evidence="6 7" id="KW-0472">Membrane</keyword>
<feature type="transmembrane region" description="Helical" evidence="7">
    <location>
        <begin position="76"/>
        <end position="98"/>
    </location>
</feature>
<dbReference type="Gene3D" id="1.10.3720.10">
    <property type="entry name" value="MetI-like"/>
    <property type="match status" value="1"/>
</dbReference>
<keyword evidence="3" id="KW-1003">Cell membrane</keyword>
<feature type="domain" description="ABC transmembrane type-1" evidence="9">
    <location>
        <begin position="72"/>
        <end position="251"/>
    </location>
</feature>
<feature type="transmembrane region" description="Helical" evidence="7">
    <location>
        <begin position="119"/>
        <end position="145"/>
    </location>
</feature>
<feature type="transmembrane region" description="Helical" evidence="7">
    <location>
        <begin position="165"/>
        <end position="186"/>
    </location>
</feature>
<organism evidence="10 11">
    <name type="scientific">Cupriavidus necator</name>
    <name type="common">Alcaligenes eutrophus</name>
    <name type="synonym">Ralstonia eutropha</name>
    <dbReference type="NCBI Taxonomy" id="106590"/>
    <lineage>
        <taxon>Bacteria</taxon>
        <taxon>Pseudomonadati</taxon>
        <taxon>Pseudomonadota</taxon>
        <taxon>Betaproteobacteria</taxon>
        <taxon>Burkholderiales</taxon>
        <taxon>Burkholderiaceae</taxon>
        <taxon>Cupriavidus</taxon>
    </lineage>
</organism>
<comment type="subcellular location">
    <subcellularLocation>
        <location evidence="1 7">Cell membrane</location>
        <topology evidence="1 7">Multi-pass membrane protein</topology>
    </subcellularLocation>
</comment>
<keyword evidence="5 7" id="KW-1133">Transmembrane helix</keyword>
<dbReference type="Pfam" id="PF00528">
    <property type="entry name" value="BPD_transp_1"/>
    <property type="match status" value="1"/>
</dbReference>
<evidence type="ECO:0000313" key="10">
    <source>
        <dbReference type="EMBL" id="RCJ07929.1"/>
    </source>
</evidence>
<evidence type="ECO:0000256" key="1">
    <source>
        <dbReference type="ARBA" id="ARBA00004651"/>
    </source>
</evidence>
<dbReference type="PROSITE" id="PS50928">
    <property type="entry name" value="ABC_TM1"/>
    <property type="match status" value="1"/>
</dbReference>
<evidence type="ECO:0000256" key="2">
    <source>
        <dbReference type="ARBA" id="ARBA00022448"/>
    </source>
</evidence>
<dbReference type="PANTHER" id="PTHR30043:SF1">
    <property type="entry name" value="ABC TRANSPORT SYSTEM PERMEASE PROTEIN P69"/>
    <property type="match status" value="1"/>
</dbReference>
<dbReference type="GO" id="GO:0015416">
    <property type="term" value="F:ABC-type phosphonate transporter activity"/>
    <property type="evidence" value="ECO:0007669"/>
    <property type="project" value="InterPro"/>
</dbReference>
<dbReference type="AlphaFoldDB" id="A0A367PJ57"/>
<feature type="transmembrane region" description="Helical" evidence="7">
    <location>
        <begin position="207"/>
        <end position="225"/>
    </location>
</feature>
<evidence type="ECO:0000256" key="4">
    <source>
        <dbReference type="ARBA" id="ARBA00022692"/>
    </source>
</evidence>
<dbReference type="SUPFAM" id="SSF161098">
    <property type="entry name" value="MetI-like"/>
    <property type="match status" value="1"/>
</dbReference>
<dbReference type="CDD" id="cd06261">
    <property type="entry name" value="TM_PBP2"/>
    <property type="match status" value="1"/>
</dbReference>
<protein>
    <submittedName>
        <fullName evidence="10">Phosphonate ABC transporter, permease protein PhnE</fullName>
    </submittedName>
</protein>
<dbReference type="PANTHER" id="PTHR30043">
    <property type="entry name" value="PHOSPHONATES TRANSPORT SYSTEM PERMEASE PROTEIN"/>
    <property type="match status" value="1"/>
</dbReference>
<name>A0A367PJ57_CUPNE</name>
<dbReference type="NCBIfam" id="TIGR01097">
    <property type="entry name" value="PhnE"/>
    <property type="match status" value="1"/>
</dbReference>
<dbReference type="RefSeq" id="WP_114132384.1">
    <property type="nucleotide sequence ID" value="NZ_CP068434.1"/>
</dbReference>
<dbReference type="InterPro" id="IPR035906">
    <property type="entry name" value="MetI-like_sf"/>
</dbReference>
<gene>
    <name evidence="10" type="primary">phnE</name>
    <name evidence="10" type="ORF">DDK22_13630</name>
</gene>
<dbReference type="InterPro" id="IPR005769">
    <property type="entry name" value="PhnE/PtxC"/>
</dbReference>
<evidence type="ECO:0000313" key="11">
    <source>
        <dbReference type="Proteomes" id="UP000253501"/>
    </source>
</evidence>
<evidence type="ECO:0000256" key="6">
    <source>
        <dbReference type="ARBA" id="ARBA00023136"/>
    </source>
</evidence>
<evidence type="ECO:0000256" key="8">
    <source>
        <dbReference type="SAM" id="SignalP"/>
    </source>
</evidence>
<comment type="caution">
    <text evidence="10">The sequence shown here is derived from an EMBL/GenBank/DDBJ whole genome shotgun (WGS) entry which is preliminary data.</text>
</comment>
<comment type="similarity">
    <text evidence="7">Belongs to the binding-protein-dependent transport system permease family.</text>
</comment>
<evidence type="ECO:0000256" key="5">
    <source>
        <dbReference type="ARBA" id="ARBA00022989"/>
    </source>
</evidence>
<sequence length="265" mass="27742">MANKTKAAQLCMSCLLTLIAVAAVVSASFAYLSLNLGRLFSMDAAGEMLRFLQSFFPPDLSAGFLARTARGMLETLAMSAVGTLCAAVLGLILALPASGRHGAALKALSRLVLNLLRSVPELVWAVLTVLAVGLGPFAGTLALALHTAGVLGRLFAEALENAPAAPAQSLLATGASPALAFLYGTLPCVQPQFLAYTLYRWETNIRMAAILGFVGAGGLGQMLYFELSLFHLAQACTVIIAMLVLAALVDAASAFMRRDWVMVHA</sequence>
<evidence type="ECO:0000259" key="9">
    <source>
        <dbReference type="PROSITE" id="PS50928"/>
    </source>
</evidence>
<dbReference type="InterPro" id="IPR000515">
    <property type="entry name" value="MetI-like"/>
</dbReference>
<keyword evidence="4 7" id="KW-0812">Transmembrane</keyword>
<proteinExistence type="inferred from homology"/>
<feature type="transmembrane region" description="Helical" evidence="7">
    <location>
        <begin position="231"/>
        <end position="252"/>
    </location>
</feature>
<evidence type="ECO:0000256" key="3">
    <source>
        <dbReference type="ARBA" id="ARBA00022475"/>
    </source>
</evidence>
<feature type="signal peptide" evidence="8">
    <location>
        <begin position="1"/>
        <end position="22"/>
    </location>
</feature>
<dbReference type="GO" id="GO:0005886">
    <property type="term" value="C:plasma membrane"/>
    <property type="evidence" value="ECO:0007669"/>
    <property type="project" value="UniProtKB-SubCell"/>
</dbReference>
<dbReference type="EMBL" id="QDHA01000033">
    <property type="protein sequence ID" value="RCJ07929.1"/>
    <property type="molecule type" value="Genomic_DNA"/>
</dbReference>
<keyword evidence="8" id="KW-0732">Signal</keyword>
<evidence type="ECO:0000256" key="7">
    <source>
        <dbReference type="RuleBase" id="RU363032"/>
    </source>
</evidence>
<dbReference type="Proteomes" id="UP000253501">
    <property type="component" value="Unassembled WGS sequence"/>
</dbReference>
<reference evidence="10 11" key="1">
    <citation type="submission" date="2018-04" db="EMBL/GenBank/DDBJ databases">
        <title>Cupriavidus necator CR12 genome sequencing and assembly.</title>
        <authorList>
            <person name="Ben Fekih I."/>
            <person name="Mazhar H.S."/>
            <person name="Bello S.K."/>
            <person name="Rensing C."/>
        </authorList>
    </citation>
    <scope>NUCLEOTIDE SEQUENCE [LARGE SCALE GENOMIC DNA]</scope>
    <source>
        <strain evidence="10 11">CR12</strain>
    </source>
</reference>
<feature type="chain" id="PRO_5016644866" evidence="8">
    <location>
        <begin position="23"/>
        <end position="265"/>
    </location>
</feature>
<accession>A0A367PJ57</accession>
<keyword evidence="2 7" id="KW-0813">Transport</keyword>